<keyword evidence="5" id="KW-1185">Reference proteome</keyword>
<feature type="compositionally biased region" description="Low complexity" evidence="1">
    <location>
        <begin position="200"/>
        <end position="227"/>
    </location>
</feature>
<evidence type="ECO:0000256" key="3">
    <source>
        <dbReference type="SAM" id="SignalP"/>
    </source>
</evidence>
<evidence type="ECO:0000313" key="4">
    <source>
        <dbReference type="EMBL" id="MBL7258507.1"/>
    </source>
</evidence>
<evidence type="ECO:0000256" key="2">
    <source>
        <dbReference type="SAM" id="Phobius"/>
    </source>
</evidence>
<keyword evidence="2" id="KW-0812">Transmembrane</keyword>
<feature type="region of interest" description="Disordered" evidence="1">
    <location>
        <begin position="183"/>
        <end position="268"/>
    </location>
</feature>
<evidence type="ECO:0000256" key="1">
    <source>
        <dbReference type="SAM" id="MobiDB-lite"/>
    </source>
</evidence>
<dbReference type="PROSITE" id="PS51318">
    <property type="entry name" value="TAT"/>
    <property type="match status" value="1"/>
</dbReference>
<evidence type="ECO:0000313" key="5">
    <source>
        <dbReference type="Proteomes" id="UP000598996"/>
    </source>
</evidence>
<feature type="signal peptide" evidence="3">
    <location>
        <begin position="1"/>
        <end position="27"/>
    </location>
</feature>
<sequence length="307" mass="31604">MTTVRRLLGLASAAALTAMLIPAPAQAAVPSTDPNAVLVAGPAPKTFTGVPDKWVNETLEVRNDSDKPLRVVLHVKTKGLWFASSYITCKYSDSLPPTKVPDVTDVEEAICQPPNEIEPGGSYKFGGGFIRTHPKAQPGAEYSYEFTWYTKEYADAQGPTWLGRDKLTHTGFHTLALMTKVTPETPYTGDNSSSGKVVIPAGETPPTTPPATATPEPTVTPTATVGPTLPPGDGEEEPSTPAPTSSSPAAPTTSPVAGGVGGGDDTGGGLPLTGTNVAVVGGLGAVLLIGGAGAFLLARRRRTSFSA</sequence>
<keyword evidence="2" id="KW-0472">Membrane</keyword>
<accession>A0ABS1VVM5</accession>
<feature type="compositionally biased region" description="Gly residues" evidence="1">
    <location>
        <begin position="258"/>
        <end position="268"/>
    </location>
</feature>
<proteinExistence type="predicted"/>
<dbReference type="RefSeq" id="WP_202995181.1">
    <property type="nucleotide sequence ID" value="NZ_JAENHO010000009.1"/>
</dbReference>
<gene>
    <name evidence="4" type="ORF">JKJ07_29765</name>
</gene>
<dbReference type="InterPro" id="IPR006311">
    <property type="entry name" value="TAT_signal"/>
</dbReference>
<dbReference type="EMBL" id="JAENHO010000009">
    <property type="protein sequence ID" value="MBL7258507.1"/>
    <property type="molecule type" value="Genomic_DNA"/>
</dbReference>
<dbReference type="Proteomes" id="UP000598996">
    <property type="component" value="Unassembled WGS sequence"/>
</dbReference>
<feature type="chain" id="PRO_5046502383" evidence="3">
    <location>
        <begin position="28"/>
        <end position="307"/>
    </location>
</feature>
<comment type="caution">
    <text evidence="4">The sequence shown here is derived from an EMBL/GenBank/DDBJ whole genome shotgun (WGS) entry which is preliminary data.</text>
</comment>
<keyword evidence="3" id="KW-0732">Signal</keyword>
<name>A0ABS1VVM5_9ACTN</name>
<feature type="compositionally biased region" description="Low complexity" evidence="1">
    <location>
        <begin position="242"/>
        <end position="257"/>
    </location>
</feature>
<keyword evidence="2" id="KW-1133">Transmembrane helix</keyword>
<dbReference type="CDD" id="cd12087">
    <property type="entry name" value="TM_EGFR-like"/>
    <property type="match status" value="1"/>
</dbReference>
<dbReference type="NCBIfam" id="TIGR01167">
    <property type="entry name" value="LPXTG_anchor"/>
    <property type="match status" value="1"/>
</dbReference>
<organism evidence="4 5">
    <name type="scientific">Paractinoplanes lichenicola</name>
    <dbReference type="NCBI Taxonomy" id="2802976"/>
    <lineage>
        <taxon>Bacteria</taxon>
        <taxon>Bacillati</taxon>
        <taxon>Actinomycetota</taxon>
        <taxon>Actinomycetes</taxon>
        <taxon>Micromonosporales</taxon>
        <taxon>Micromonosporaceae</taxon>
        <taxon>Paractinoplanes</taxon>
    </lineage>
</organism>
<feature type="transmembrane region" description="Helical" evidence="2">
    <location>
        <begin position="277"/>
        <end position="298"/>
    </location>
</feature>
<reference evidence="4 5" key="1">
    <citation type="submission" date="2021-01" db="EMBL/GenBank/DDBJ databases">
        <title>Actinoplanes sp. nov. LDG1-01 isolated from lichen.</title>
        <authorList>
            <person name="Saeng-In P."/>
            <person name="Phongsopitanun W."/>
            <person name="Kanchanasin P."/>
            <person name="Yuki M."/>
            <person name="Kudo T."/>
            <person name="Ohkuma M."/>
            <person name="Tanasupawat S."/>
        </authorList>
    </citation>
    <scope>NUCLEOTIDE SEQUENCE [LARGE SCALE GENOMIC DNA]</scope>
    <source>
        <strain evidence="4 5">LDG1-01</strain>
    </source>
</reference>
<protein>
    <submittedName>
        <fullName evidence="4">LPXTG cell wall anchor domain-containing protein</fullName>
    </submittedName>
</protein>